<feature type="compositionally biased region" description="Basic and acidic residues" evidence="1">
    <location>
        <begin position="1754"/>
        <end position="1763"/>
    </location>
</feature>
<feature type="compositionally biased region" description="Basic and acidic residues" evidence="1">
    <location>
        <begin position="668"/>
        <end position="679"/>
    </location>
</feature>
<gene>
    <name evidence="4" type="ORF">APZ42_014156</name>
</gene>
<feature type="compositionally biased region" description="Basic and acidic residues" evidence="1">
    <location>
        <begin position="1688"/>
        <end position="1698"/>
    </location>
</feature>
<feature type="region of interest" description="Disordered" evidence="1">
    <location>
        <begin position="1848"/>
        <end position="1902"/>
    </location>
</feature>
<feature type="compositionally biased region" description="Acidic residues" evidence="1">
    <location>
        <begin position="974"/>
        <end position="1039"/>
    </location>
</feature>
<reference evidence="4 5" key="1">
    <citation type="submission" date="2016-03" db="EMBL/GenBank/DDBJ databases">
        <title>EvidentialGene: Evidence-directed Construction of Genes on Genomes.</title>
        <authorList>
            <person name="Gilbert D.G."/>
            <person name="Choi J.-H."/>
            <person name="Mockaitis K."/>
            <person name="Colbourne J."/>
            <person name="Pfrender M."/>
        </authorList>
    </citation>
    <scope>NUCLEOTIDE SEQUENCE [LARGE SCALE GENOMIC DNA]</scope>
    <source>
        <strain evidence="4 5">Xinb3</strain>
        <tissue evidence="4">Complete organism</tissue>
    </source>
</reference>
<feature type="compositionally biased region" description="Acidic residues" evidence="1">
    <location>
        <begin position="1676"/>
        <end position="1687"/>
    </location>
</feature>
<keyword evidence="5" id="KW-1185">Reference proteome</keyword>
<evidence type="ECO:0000259" key="2">
    <source>
        <dbReference type="Pfam" id="PF23415"/>
    </source>
</evidence>
<feature type="compositionally biased region" description="Basic and acidic residues" evidence="1">
    <location>
        <begin position="1600"/>
        <end position="1618"/>
    </location>
</feature>
<feature type="compositionally biased region" description="Polar residues" evidence="1">
    <location>
        <begin position="507"/>
        <end position="517"/>
    </location>
</feature>
<evidence type="ECO:0008006" key="6">
    <source>
        <dbReference type="Google" id="ProtNLM"/>
    </source>
</evidence>
<feature type="region of interest" description="Disordered" evidence="1">
    <location>
        <begin position="1157"/>
        <end position="1191"/>
    </location>
</feature>
<feature type="compositionally biased region" description="Low complexity" evidence="1">
    <location>
        <begin position="1417"/>
        <end position="1432"/>
    </location>
</feature>
<dbReference type="GO" id="GO:0008017">
    <property type="term" value="F:microtubule binding"/>
    <property type="evidence" value="ECO:0007669"/>
    <property type="project" value="InterPro"/>
</dbReference>
<dbReference type="PANTHER" id="PTHR13843:SF12">
    <property type="entry name" value="ATPASE F1_V1_A1 COMPLEX ALPHA_BETA SUBUNIT NUCLEOTIDE-BINDING DOMAIN-CONTAINING PROTEIN"/>
    <property type="match status" value="1"/>
</dbReference>
<dbReference type="GO" id="GO:0031114">
    <property type="term" value="P:regulation of microtubule depolymerization"/>
    <property type="evidence" value="ECO:0007669"/>
    <property type="project" value="TreeGrafter"/>
</dbReference>
<dbReference type="InterPro" id="IPR057480">
    <property type="entry name" value="MAP1A/B/S-like_MBL"/>
</dbReference>
<dbReference type="EMBL" id="LRGB01000389">
    <property type="protein sequence ID" value="KZS19293.1"/>
    <property type="molecule type" value="Genomic_DNA"/>
</dbReference>
<dbReference type="Proteomes" id="UP000076858">
    <property type="component" value="Unassembled WGS sequence"/>
</dbReference>
<feature type="region of interest" description="Disordered" evidence="1">
    <location>
        <begin position="1091"/>
        <end position="1115"/>
    </location>
</feature>
<feature type="compositionally biased region" description="Acidic residues" evidence="1">
    <location>
        <begin position="1301"/>
        <end position="1316"/>
    </location>
</feature>
<feature type="compositionally biased region" description="Acidic residues" evidence="1">
    <location>
        <begin position="901"/>
        <end position="923"/>
    </location>
</feature>
<feature type="compositionally biased region" description="Basic and acidic residues" evidence="1">
    <location>
        <begin position="543"/>
        <end position="560"/>
    </location>
</feature>
<dbReference type="GO" id="GO:0016358">
    <property type="term" value="P:dendrite development"/>
    <property type="evidence" value="ECO:0007669"/>
    <property type="project" value="TreeGrafter"/>
</dbReference>
<feature type="compositionally biased region" description="Acidic residues" evidence="1">
    <location>
        <begin position="1097"/>
        <end position="1115"/>
    </location>
</feature>
<dbReference type="GO" id="GO:0045202">
    <property type="term" value="C:synapse"/>
    <property type="evidence" value="ECO:0007669"/>
    <property type="project" value="TreeGrafter"/>
</dbReference>
<evidence type="ECO:0000313" key="5">
    <source>
        <dbReference type="Proteomes" id="UP000076858"/>
    </source>
</evidence>
<feature type="domain" description="Microtubule-associated protein 1A/B/S-like MBL-like" evidence="3">
    <location>
        <begin position="228"/>
        <end position="500"/>
    </location>
</feature>
<evidence type="ECO:0000259" key="3">
    <source>
        <dbReference type="Pfam" id="PF25281"/>
    </source>
</evidence>
<feature type="compositionally biased region" description="Basic and acidic residues" evidence="1">
    <location>
        <begin position="1443"/>
        <end position="1474"/>
    </location>
</feature>
<feature type="compositionally biased region" description="Low complexity" evidence="1">
    <location>
        <begin position="804"/>
        <end position="834"/>
    </location>
</feature>
<feature type="region of interest" description="Disordered" evidence="1">
    <location>
        <begin position="1675"/>
        <end position="1763"/>
    </location>
</feature>
<feature type="compositionally biased region" description="Polar residues" evidence="1">
    <location>
        <begin position="1576"/>
        <end position="1594"/>
    </location>
</feature>
<feature type="compositionally biased region" description="Acidic residues" evidence="1">
    <location>
        <begin position="933"/>
        <end position="966"/>
    </location>
</feature>
<feature type="compositionally biased region" description="Basic and acidic residues" evidence="1">
    <location>
        <begin position="1949"/>
        <end position="1958"/>
    </location>
</feature>
<dbReference type="InterPro" id="IPR056617">
    <property type="entry name" value="MAP1B/S_N"/>
</dbReference>
<feature type="compositionally biased region" description="Basic and acidic residues" evidence="1">
    <location>
        <begin position="630"/>
        <end position="644"/>
    </location>
</feature>
<feature type="compositionally biased region" description="Low complexity" evidence="1">
    <location>
        <begin position="759"/>
        <end position="795"/>
    </location>
</feature>
<dbReference type="GO" id="GO:0005874">
    <property type="term" value="C:microtubule"/>
    <property type="evidence" value="ECO:0007669"/>
    <property type="project" value="InterPro"/>
</dbReference>
<feature type="compositionally biased region" description="Basic and acidic residues" evidence="1">
    <location>
        <begin position="749"/>
        <end position="758"/>
    </location>
</feature>
<name>A0A162Q0F2_9CRUS</name>
<feature type="compositionally biased region" description="Low complexity" evidence="1">
    <location>
        <begin position="1548"/>
        <end position="1557"/>
    </location>
</feature>
<dbReference type="Pfam" id="PF23415">
    <property type="entry name" value="MAPB1_N"/>
    <property type="match status" value="1"/>
</dbReference>
<dbReference type="GO" id="GO:0000226">
    <property type="term" value="P:microtubule cytoskeleton organization"/>
    <property type="evidence" value="ECO:0007669"/>
    <property type="project" value="InterPro"/>
</dbReference>
<comment type="caution">
    <text evidence="4">The sequence shown here is derived from an EMBL/GenBank/DDBJ whole genome shotgun (WGS) entry which is preliminary data.</text>
</comment>
<feature type="compositionally biased region" description="Acidic residues" evidence="1">
    <location>
        <begin position="1859"/>
        <end position="1868"/>
    </location>
</feature>
<feature type="compositionally biased region" description="Polar residues" evidence="1">
    <location>
        <begin position="1724"/>
        <end position="1737"/>
    </location>
</feature>
<dbReference type="GO" id="GO:0043025">
    <property type="term" value="C:neuronal cell body"/>
    <property type="evidence" value="ECO:0007669"/>
    <property type="project" value="TreeGrafter"/>
</dbReference>
<dbReference type="OrthoDB" id="5371837at2759"/>
<dbReference type="STRING" id="35525.A0A162Q0F2"/>
<dbReference type="InterPro" id="IPR026074">
    <property type="entry name" value="MAP1"/>
</dbReference>
<sequence length="2453" mass="266638">MADETSSASSAFSPLSGGYLLIVLSEPHSEQHKQVLLEHLAKGLASWDSVGTQIDIEAELRNIAAQCPNGEEVRNGEKLIQLASDSLVTEILIQPQLSTLKQCMRNLLASFTRHRHVIHAGYTLSGPGSWILQDGTYEFSDFLHIVRDAEIQRIYRAYESSITMDLHCADEGQWSADQINQDPAIKAAKISINPAGRLSATDSQGMQDAVNSFIRYISDVLPSVTLDHLLEPSDVVGNIRFNHPTLYVFPGGQGDSALFGISGFNILVDGGFGRKPCFWDFTRHLDRLDAVVMTRMNASSLSGLTGAICRKASSPVYPQMGHVFCNLPRDSEIGLGDIEQQLNAADSSSESLNVNINDLCRAMSAGLGALQLKAQPIYRSATLEPINLYHKVGHGTLDMFIISPSANSPEVKELMRLWRSGEVATALRTVKMGGKEFNLPLLDIVSVCALLVWQPADPNEPVTRLLFPGSAPQHKILEGLDKFKQLEFLKSPVFMAKDVAAPPSAVITPSSTSSAFTKSPVKAKTSSPRHTPIEPVVVKAAPVRKEASKPPAKAADHSSNTKEATPRPATKIIKADVLSSSSRTGSAELRAKKPEAKPATAPIKSATTAKKDGPTGLSNGETNKALAPKIKKDVANMKMVEARVHSFKSPASLKRAEDNKGKKPTGTPDDKETTKEKTAAQRSQSQSREKRSASSVRAQPAEEEKPRVKLVKKIAASEATPVSPAKPTKPIKAKAKELPAKPIEPKAPVTKDVKKDKPTTATPKAKPIAAKETSSKPAPKASAPQTSSTPTPSGKAVKRPVKPAAAAAAAAAAVVAVAAVASEEQAPTAEEQPAVVEENFSAAEAPQAASSPKDVEATGDDQVPDEASVMDAIESQIVEDVEAAEEQSHHESEQESQSVNLEDEAETEDKEETETEEKDEEAAEGSTGGEVVDAGEAEVAEKEEETETQVEEEVADEAAASEETEVVEAAVTEDVAETEEAEVAETEEAEVAETQETELATEEAEVAETEQAEVAETEQAEVAEMEQAEVATEEAEVAEVAETKEAEVAETEEAEVAETEEAEVAEVAETKEAEVDETVEAEVAEVAEVAKTKEAEVTETEEAEVTETEEAEVDETVEAEVAKTVDAEVKEKEETELAEKEDIKVAEKEDTKVVQAEHAEVAETEDAKVVETEDADATKTEDAKVTEAEDAEVAVTDEVETVDELSQPQEEIATTEMKEKTDDKEKMIPDTAHVQETAETEHGNADKDSHEADVKETEQEVHDDVLDVKIGNEPEMEVGRSIDDEIVADVAQIDRSHDQDVNLETDECQEPVEEESQLAVSSKSVDAGRPSASPQPILSEDEMASREVQVDDVIDQIEQSQDMECAHPTSQVEEEKANMKDELDEPEKEQEEENSSQIHHEDVSLSSENVQEEIQQAVSSASVEASKPSASPQPQILDSDDTVETREVSAHEEVHTTETAHEESSLEYEKEDKKEELKIPEAIACQLFGNGDSDAASLDTIEHLKIEDAISGQVDDVDHEDEHVVDSHEVEKRQIHELTVEAHHDDALSSLSSASDLEPTPVLDRSGASLYDEEQQLSSMESQPESHQFTQKSAPQMVEETPKDSKQTTKLPVVHDEPSGPSPVEEVEEEFKAEIVVRPVPVVDPSDLADVVAPQQPTPPVVKSPVKEIPSALVLDQEEDEGEEVEEEAFHKEFKTKDSAVPITPTEEDGQAFGYGQPERQSQDRQLSSSMPTSSDVTGKKEESTTDGAVSLPRTKEAEADEFRATIDNQYAGFINVETSFKDADEKPKPKTPEEKVLNETVVAEKAEDKPLAEKAIEKTLPEEKSSSAIDMKEDHFVAVEEAVATKSTCDVKSVEKAEESDEEEPVVEEVACKAVDNKSVKAEKHEESHVKSETKPMDESEILKNVEDMMTEKVEIPSTHDESAKISAEPEAVREHLVESSQALDIESTPKEIESTKSHETFVIEDVKSFVEDVRTLVEEIQLPKMEVKSVESEKKEVLPEELKLEKPTITADIEIAPVDGVQKDDSKDVAKNVAVETVDIKSSKSDDFKESATLEKEQISQVTEEVSAVKVADISEKVKSPVEEMFEKVSAVAVSKITEKEKCDVEDISEKAVELSKVEEKEQNIVEEIIEKASCLEVSKTPEKAENLVEDIAINVSVDASKVVEKEKSVVEEIVDKVAELPKMAGSFIEDIVGKVSSVQVSKTPEKELSLVKETIETASSVTATPKSSESAADEIESFSKAAEKLDDIESIVFEKCEKYGKTEKDIPSTVDEPIQHATAETGVFSAEVKSQRSSTSEATPLELELEISERKSSDICAPTIGQLEKDEPVEVTNLKTEANVTLTGKSTKEEEVVVDPTFVAPLTASSPIDGPELLKELTFPLGLAAKAEADVLPKDKLEQVGEFVKEVKDTSVELASKYETDYSHESKATEVKEIIQDVKDVQRSKKSFKM</sequence>
<feature type="compositionally biased region" description="Basic and acidic residues" evidence="1">
    <location>
        <begin position="1216"/>
        <end position="1228"/>
    </location>
</feature>
<feature type="region of interest" description="Disordered" evidence="1">
    <location>
        <begin position="1539"/>
        <end position="1628"/>
    </location>
</feature>
<organism evidence="4 5">
    <name type="scientific">Daphnia magna</name>
    <dbReference type="NCBI Taxonomy" id="35525"/>
    <lineage>
        <taxon>Eukaryota</taxon>
        <taxon>Metazoa</taxon>
        <taxon>Ecdysozoa</taxon>
        <taxon>Arthropoda</taxon>
        <taxon>Crustacea</taxon>
        <taxon>Branchiopoda</taxon>
        <taxon>Diplostraca</taxon>
        <taxon>Cladocera</taxon>
        <taxon>Anomopoda</taxon>
        <taxon>Daphniidae</taxon>
        <taxon>Daphnia</taxon>
    </lineage>
</organism>
<evidence type="ECO:0000313" key="4">
    <source>
        <dbReference type="EMBL" id="KZS19293.1"/>
    </source>
</evidence>
<accession>A0A162Q0F2</accession>
<evidence type="ECO:0000256" key="1">
    <source>
        <dbReference type="SAM" id="MobiDB-lite"/>
    </source>
</evidence>
<feature type="compositionally biased region" description="Acidic residues" evidence="1">
    <location>
        <begin position="1048"/>
        <end position="1064"/>
    </location>
</feature>
<dbReference type="GO" id="GO:0003779">
    <property type="term" value="F:actin binding"/>
    <property type="evidence" value="ECO:0007669"/>
    <property type="project" value="TreeGrafter"/>
</dbReference>
<feature type="compositionally biased region" description="Basic and acidic residues" evidence="1">
    <location>
        <begin position="1239"/>
        <end position="1283"/>
    </location>
</feature>
<dbReference type="Pfam" id="PF25281">
    <property type="entry name" value="MBL_MAP1B"/>
    <property type="match status" value="1"/>
</dbReference>
<dbReference type="GO" id="GO:0007409">
    <property type="term" value="P:axonogenesis"/>
    <property type="evidence" value="ECO:0007669"/>
    <property type="project" value="TreeGrafter"/>
</dbReference>
<feature type="region of interest" description="Disordered" evidence="1">
    <location>
        <begin position="1917"/>
        <end position="1958"/>
    </location>
</feature>
<feature type="compositionally biased region" description="Low complexity" evidence="1">
    <location>
        <begin position="841"/>
        <end position="852"/>
    </location>
</feature>
<feature type="compositionally biased region" description="Basic and acidic residues" evidence="1">
    <location>
        <begin position="1876"/>
        <end position="1902"/>
    </location>
</feature>
<dbReference type="GO" id="GO:0005875">
    <property type="term" value="C:microtubule associated complex"/>
    <property type="evidence" value="ECO:0007669"/>
    <property type="project" value="TreeGrafter"/>
</dbReference>
<dbReference type="GO" id="GO:0030425">
    <property type="term" value="C:dendrite"/>
    <property type="evidence" value="ECO:0007669"/>
    <property type="project" value="TreeGrafter"/>
</dbReference>
<protein>
    <recommendedName>
        <fullName evidence="6">Microtubule-associated protein futsch</fullName>
    </recommendedName>
</protein>
<dbReference type="PANTHER" id="PTHR13843">
    <property type="entry name" value="MICROTUBULE-ASSOCIATED PROTEIN"/>
    <property type="match status" value="1"/>
</dbReference>
<dbReference type="GO" id="GO:0005829">
    <property type="term" value="C:cytosol"/>
    <property type="evidence" value="ECO:0007669"/>
    <property type="project" value="TreeGrafter"/>
</dbReference>
<feature type="domain" description="Microtubule-associated protein 1B/S N-terminal" evidence="2">
    <location>
        <begin position="20"/>
        <end position="219"/>
    </location>
</feature>
<feature type="compositionally biased region" description="Polar residues" evidence="1">
    <location>
        <begin position="1404"/>
        <end position="1416"/>
    </location>
</feature>
<proteinExistence type="predicted"/>
<feature type="compositionally biased region" description="Basic and acidic residues" evidence="1">
    <location>
        <begin position="1157"/>
        <end position="1187"/>
    </location>
</feature>
<feature type="region of interest" description="Disordered" evidence="1">
    <location>
        <begin position="1214"/>
        <end position="1474"/>
    </location>
</feature>
<feature type="compositionally biased region" description="Acidic residues" evidence="1">
    <location>
        <begin position="1382"/>
        <end position="1394"/>
    </location>
</feature>
<feature type="region of interest" description="Disordered" evidence="1">
    <location>
        <begin position="506"/>
        <end position="1064"/>
    </location>
</feature>